<name>A0A816YS79_BRANA</name>
<organism evidence="2">
    <name type="scientific">Brassica napus</name>
    <name type="common">Rape</name>
    <dbReference type="NCBI Taxonomy" id="3708"/>
    <lineage>
        <taxon>Eukaryota</taxon>
        <taxon>Viridiplantae</taxon>
        <taxon>Streptophyta</taxon>
        <taxon>Embryophyta</taxon>
        <taxon>Tracheophyta</taxon>
        <taxon>Spermatophyta</taxon>
        <taxon>Magnoliopsida</taxon>
        <taxon>eudicotyledons</taxon>
        <taxon>Gunneridae</taxon>
        <taxon>Pentapetalae</taxon>
        <taxon>rosids</taxon>
        <taxon>malvids</taxon>
        <taxon>Brassicales</taxon>
        <taxon>Brassicaceae</taxon>
        <taxon>Brassiceae</taxon>
        <taxon>Brassica</taxon>
    </lineage>
</organism>
<dbReference type="Proteomes" id="UP001295469">
    <property type="component" value="Chromosome A07"/>
</dbReference>
<gene>
    <name evidence="2" type="ORF">DARMORV10_A07P20830.1</name>
</gene>
<dbReference type="EMBL" id="HG994361">
    <property type="protein sequence ID" value="CAF2167659.1"/>
    <property type="molecule type" value="Genomic_DNA"/>
</dbReference>
<proteinExistence type="predicted"/>
<evidence type="ECO:0000256" key="1">
    <source>
        <dbReference type="SAM" id="MobiDB-lite"/>
    </source>
</evidence>
<reference evidence="2" key="1">
    <citation type="submission" date="2021-01" db="EMBL/GenBank/DDBJ databases">
        <authorList>
            <consortium name="Genoscope - CEA"/>
            <person name="William W."/>
        </authorList>
    </citation>
    <scope>NUCLEOTIDE SEQUENCE</scope>
</reference>
<feature type="compositionally biased region" description="Basic and acidic residues" evidence="1">
    <location>
        <begin position="26"/>
        <end position="37"/>
    </location>
</feature>
<accession>A0A816YS79</accession>
<feature type="compositionally biased region" description="Basic residues" evidence="1">
    <location>
        <begin position="47"/>
        <end position="56"/>
    </location>
</feature>
<feature type="region of interest" description="Disordered" evidence="1">
    <location>
        <begin position="17"/>
        <end position="56"/>
    </location>
</feature>
<dbReference type="AlphaFoldDB" id="A0A816YS79"/>
<protein>
    <submittedName>
        <fullName evidence="2">(rape) hypothetical protein</fullName>
    </submittedName>
</protein>
<sequence length="56" mass="6621">MNLAKMFLISSLLDTSLKPRRGTKKNCREEATKKEQKAEEEEEGSLKRKKRRNKKK</sequence>
<evidence type="ECO:0000313" key="2">
    <source>
        <dbReference type="EMBL" id="CAF2167659.1"/>
    </source>
</evidence>